<evidence type="ECO:0000313" key="3">
    <source>
        <dbReference type="EMBL" id="NHC15882.1"/>
    </source>
</evidence>
<feature type="signal peptide" evidence="2">
    <location>
        <begin position="1"/>
        <end position="27"/>
    </location>
</feature>
<organism evidence="3 4">
    <name type="scientific">Motilibacter deserti</name>
    <dbReference type="NCBI Taxonomy" id="2714956"/>
    <lineage>
        <taxon>Bacteria</taxon>
        <taxon>Bacillati</taxon>
        <taxon>Actinomycetota</taxon>
        <taxon>Actinomycetes</taxon>
        <taxon>Motilibacterales</taxon>
        <taxon>Motilibacteraceae</taxon>
        <taxon>Motilibacter</taxon>
    </lineage>
</organism>
<evidence type="ECO:0008006" key="5">
    <source>
        <dbReference type="Google" id="ProtNLM"/>
    </source>
</evidence>
<name>A0ABX0GY19_9ACTN</name>
<dbReference type="Gene3D" id="2.60.40.420">
    <property type="entry name" value="Cupredoxins - blue copper proteins"/>
    <property type="match status" value="1"/>
</dbReference>
<keyword evidence="2" id="KW-0732">Signal</keyword>
<dbReference type="PROSITE" id="PS51257">
    <property type="entry name" value="PROKAR_LIPOPROTEIN"/>
    <property type="match status" value="1"/>
</dbReference>
<sequence>MPARPRLLARRTLAGAAAVALAVTALAGCGSDDEDRAAPAPASSSQSSPLPASPSTGGGEPGAPASAEPAKVVTVSVQDGKVVPAPTTVTVKSGDVVRIDATSDQVDTVHVHGIDVELPLDPGVPGELTFVAEPSGSYEVETHESDLLLFKLDVTD</sequence>
<gene>
    <name evidence="3" type="ORF">G9H71_19040</name>
</gene>
<dbReference type="InterPro" id="IPR006311">
    <property type="entry name" value="TAT_signal"/>
</dbReference>
<dbReference type="InterPro" id="IPR008972">
    <property type="entry name" value="Cupredoxin"/>
</dbReference>
<proteinExistence type="predicted"/>
<accession>A0ABX0GY19</accession>
<dbReference type="RefSeq" id="WP_166284366.1">
    <property type="nucleotide sequence ID" value="NZ_JAANNP010000065.1"/>
</dbReference>
<dbReference type="Proteomes" id="UP000800981">
    <property type="component" value="Unassembled WGS sequence"/>
</dbReference>
<dbReference type="PROSITE" id="PS51318">
    <property type="entry name" value="TAT"/>
    <property type="match status" value="1"/>
</dbReference>
<reference evidence="3 4" key="1">
    <citation type="submission" date="2020-03" db="EMBL/GenBank/DDBJ databases">
        <title>Two novel Motilibacter sp.</title>
        <authorList>
            <person name="Liu S."/>
        </authorList>
    </citation>
    <scope>NUCLEOTIDE SEQUENCE [LARGE SCALE GENOMIC DNA]</scope>
    <source>
        <strain evidence="3 4">E257</strain>
    </source>
</reference>
<feature type="compositionally biased region" description="Low complexity" evidence="1">
    <location>
        <begin position="38"/>
        <end position="55"/>
    </location>
</feature>
<feature type="region of interest" description="Disordered" evidence="1">
    <location>
        <begin position="30"/>
        <end position="72"/>
    </location>
</feature>
<evidence type="ECO:0000313" key="4">
    <source>
        <dbReference type="Proteomes" id="UP000800981"/>
    </source>
</evidence>
<dbReference type="EMBL" id="JAANNP010000065">
    <property type="protein sequence ID" value="NHC15882.1"/>
    <property type="molecule type" value="Genomic_DNA"/>
</dbReference>
<comment type="caution">
    <text evidence="3">The sequence shown here is derived from an EMBL/GenBank/DDBJ whole genome shotgun (WGS) entry which is preliminary data.</text>
</comment>
<keyword evidence="4" id="KW-1185">Reference proteome</keyword>
<evidence type="ECO:0000256" key="1">
    <source>
        <dbReference type="SAM" id="MobiDB-lite"/>
    </source>
</evidence>
<evidence type="ECO:0000256" key="2">
    <source>
        <dbReference type="SAM" id="SignalP"/>
    </source>
</evidence>
<dbReference type="SUPFAM" id="SSF49503">
    <property type="entry name" value="Cupredoxins"/>
    <property type="match status" value="1"/>
</dbReference>
<protein>
    <recommendedName>
        <fullName evidence="5">EfeO-type cupredoxin-like domain-containing protein</fullName>
    </recommendedName>
</protein>
<feature type="chain" id="PRO_5046993347" description="EfeO-type cupredoxin-like domain-containing protein" evidence="2">
    <location>
        <begin position="28"/>
        <end position="156"/>
    </location>
</feature>